<keyword evidence="2" id="KW-1185">Reference proteome</keyword>
<name>A0A9X6NIB9_HYPEX</name>
<comment type="caution">
    <text evidence="1">The sequence shown here is derived from an EMBL/GenBank/DDBJ whole genome shotgun (WGS) entry which is preliminary data.</text>
</comment>
<gene>
    <name evidence="1" type="ORF">BV898_18151</name>
</gene>
<evidence type="ECO:0000313" key="2">
    <source>
        <dbReference type="Proteomes" id="UP000192578"/>
    </source>
</evidence>
<organism evidence="1 2">
    <name type="scientific">Hypsibius exemplaris</name>
    <name type="common">Freshwater tardigrade</name>
    <dbReference type="NCBI Taxonomy" id="2072580"/>
    <lineage>
        <taxon>Eukaryota</taxon>
        <taxon>Metazoa</taxon>
        <taxon>Ecdysozoa</taxon>
        <taxon>Tardigrada</taxon>
        <taxon>Eutardigrada</taxon>
        <taxon>Parachela</taxon>
        <taxon>Hypsibioidea</taxon>
        <taxon>Hypsibiidae</taxon>
        <taxon>Hypsibius</taxon>
    </lineage>
</organism>
<dbReference type="EMBL" id="MTYJ01000341">
    <property type="protein sequence ID" value="OWA53729.1"/>
    <property type="molecule type" value="Genomic_DNA"/>
</dbReference>
<dbReference type="AlphaFoldDB" id="A0A9X6NIB9"/>
<evidence type="ECO:0000313" key="1">
    <source>
        <dbReference type="EMBL" id="OWA53729.1"/>
    </source>
</evidence>
<reference evidence="2" key="1">
    <citation type="submission" date="2017-01" db="EMBL/GenBank/DDBJ databases">
        <title>Comparative genomics of anhydrobiosis in the tardigrade Hypsibius dujardini.</title>
        <authorList>
            <person name="Yoshida Y."/>
            <person name="Koutsovoulos G."/>
            <person name="Laetsch D."/>
            <person name="Stevens L."/>
            <person name="Kumar S."/>
            <person name="Horikawa D."/>
            <person name="Ishino K."/>
            <person name="Komine S."/>
            <person name="Tomita M."/>
            <person name="Blaxter M."/>
            <person name="Arakawa K."/>
        </authorList>
    </citation>
    <scope>NUCLEOTIDE SEQUENCE [LARGE SCALE GENOMIC DNA]</scope>
    <source>
        <strain evidence="2">Z151</strain>
    </source>
</reference>
<protein>
    <submittedName>
        <fullName evidence="1">Uncharacterized protein</fullName>
    </submittedName>
</protein>
<accession>A0A9X6NIB9</accession>
<proteinExistence type="predicted"/>
<dbReference type="Proteomes" id="UP000192578">
    <property type="component" value="Unassembled WGS sequence"/>
</dbReference>
<sequence>MQRLEAASRHGSIFPAAVCKNVNPASKPDLLANYNQFLYYSSIQFFHADKPSSAVLLKTLGGKLTDKDTIETVKAMAEIVIVMARGAAVAGGVGLQLPRRHMKEISSLALSVKLAPPKMERMNFSVNRLECCRSQNRLRASCQSRRGKRYRLPCRLL</sequence>